<evidence type="ECO:0000256" key="1">
    <source>
        <dbReference type="ARBA" id="ARBA00022729"/>
    </source>
</evidence>
<dbReference type="RefSeq" id="WP_216939761.1">
    <property type="nucleotide sequence ID" value="NZ_CP077062.1"/>
</dbReference>
<evidence type="ECO:0000256" key="2">
    <source>
        <dbReference type="SAM" id="MobiDB-lite"/>
    </source>
</evidence>
<accession>A0A975SYG3</accession>
<feature type="signal peptide" evidence="3">
    <location>
        <begin position="1"/>
        <end position="26"/>
    </location>
</feature>
<gene>
    <name evidence="5" type="ORF">KRR39_23530</name>
</gene>
<evidence type="ECO:0000259" key="4">
    <source>
        <dbReference type="Pfam" id="PF21783"/>
    </source>
</evidence>
<dbReference type="InterPro" id="IPR048433">
    <property type="entry name" value="YNCE-like_beta-prop"/>
</dbReference>
<keyword evidence="1 3" id="KW-0732">Signal</keyword>
<dbReference type="PANTHER" id="PTHR47197:SF3">
    <property type="entry name" value="DIHYDRO-HEME D1 DEHYDROGENASE"/>
    <property type="match status" value="1"/>
</dbReference>
<dbReference type="Proteomes" id="UP000683575">
    <property type="component" value="Chromosome"/>
</dbReference>
<dbReference type="Pfam" id="PF21783">
    <property type="entry name" value="YNCE"/>
    <property type="match status" value="1"/>
</dbReference>
<feature type="domain" description="YNCE-like beta-propeller" evidence="4">
    <location>
        <begin position="84"/>
        <end position="387"/>
    </location>
</feature>
<dbReference type="AlphaFoldDB" id="A0A975SYG3"/>
<keyword evidence="6" id="KW-1185">Reference proteome</keyword>
<feature type="region of interest" description="Disordered" evidence="2">
    <location>
        <begin position="25"/>
        <end position="55"/>
    </location>
</feature>
<dbReference type="PROSITE" id="PS51257">
    <property type="entry name" value="PROKAR_LIPOPROTEIN"/>
    <property type="match status" value="1"/>
</dbReference>
<evidence type="ECO:0000256" key="3">
    <source>
        <dbReference type="SAM" id="SignalP"/>
    </source>
</evidence>
<feature type="compositionally biased region" description="Low complexity" evidence="2">
    <location>
        <begin position="38"/>
        <end position="48"/>
    </location>
</feature>
<dbReference type="KEGG" id="nps:KRR39_23530"/>
<evidence type="ECO:0000313" key="5">
    <source>
        <dbReference type="EMBL" id="QWZ08252.1"/>
    </source>
</evidence>
<reference evidence="5" key="1">
    <citation type="submission" date="2021-06" db="EMBL/GenBank/DDBJ databases">
        <title>Complete genome sequence of Nocardioides sp. G188.</title>
        <authorList>
            <person name="Im W.-T."/>
        </authorList>
    </citation>
    <scope>NUCLEOTIDE SEQUENCE</scope>
    <source>
        <strain evidence="5">G188</strain>
    </source>
</reference>
<dbReference type="EMBL" id="CP077062">
    <property type="protein sequence ID" value="QWZ08252.1"/>
    <property type="molecule type" value="Genomic_DNA"/>
</dbReference>
<proteinExistence type="predicted"/>
<evidence type="ECO:0000313" key="6">
    <source>
        <dbReference type="Proteomes" id="UP000683575"/>
    </source>
</evidence>
<name>A0A975SYG3_9ACTN</name>
<sequence>MPPRSRPLRVLVGCVVVVAAAGGCSAHRETPESPASPPAATSEGTPPARVTGAPRVVPAPFRDPLPGMPPAVPGRVYAHAGAGQVAPQAAGDPAYLYVPNAYGAPVTTVIDQRTRTIVRVLHTGELSQHVTPSWDLRTLYVEASASNQLVAIDPATGRIERRIPQRRPYNLYFTPDGRHGIVMDEEHDDIAFTDPRTFRRGAVVHDGSCRGPNHADFSADGRYFLVSCEFSGSLLKVSTTSHRVTGRLDLGPGSKPQDVRLSPDGRVFYVADMARDRLLRIGWRHLRVVGVTHLPSMPHGIYPSRDGRHLYVSDRMAGEVSVVSVASHQVVDTWKAPGSHPDMGGVSADGRTLWLSGRYDGHVYGWDTRTGKLVAKIDVGGNPHGLLVWPQPGRYSLGHTGNLR</sequence>
<organism evidence="5 6">
    <name type="scientific">Nocardioides panacis</name>
    <dbReference type="NCBI Taxonomy" id="2849501"/>
    <lineage>
        <taxon>Bacteria</taxon>
        <taxon>Bacillati</taxon>
        <taxon>Actinomycetota</taxon>
        <taxon>Actinomycetes</taxon>
        <taxon>Propionibacteriales</taxon>
        <taxon>Nocardioidaceae</taxon>
        <taxon>Nocardioides</taxon>
    </lineage>
</organism>
<dbReference type="PANTHER" id="PTHR47197">
    <property type="entry name" value="PROTEIN NIRF"/>
    <property type="match status" value="1"/>
</dbReference>
<dbReference type="InterPro" id="IPR051200">
    <property type="entry name" value="Host-pathogen_enzymatic-act"/>
</dbReference>
<protein>
    <submittedName>
        <fullName evidence="5">SMP-30/gluconolactonase/LRE family protein</fullName>
    </submittedName>
</protein>
<feature type="chain" id="PRO_5038373210" evidence="3">
    <location>
        <begin position="27"/>
        <end position="404"/>
    </location>
</feature>